<gene>
    <name evidence="1" type="ORF">FPZ41_34830</name>
</gene>
<dbReference type="RefSeq" id="WP_152867583.1">
    <property type="nucleotide sequence ID" value="NZ_VMNX01000195.1"/>
</dbReference>
<keyword evidence="2" id="KW-1185">Reference proteome</keyword>
<dbReference type="Proteomes" id="UP000373149">
    <property type="component" value="Unassembled WGS sequence"/>
</dbReference>
<name>A0A5N8X379_9ACTN</name>
<reference evidence="1 2" key="1">
    <citation type="submission" date="2019-09" db="EMBL/GenBank/DDBJ databases">
        <authorList>
            <person name="Duangmal K."/>
            <person name="Teo W.F.A."/>
            <person name="Lipun K."/>
        </authorList>
    </citation>
    <scope>NUCLEOTIDE SEQUENCE [LARGE SCALE GENOMIC DNA]</scope>
    <source>
        <strain evidence="1 2">K1PN6</strain>
    </source>
</reference>
<comment type="caution">
    <text evidence="1">The sequence shown here is derived from an EMBL/GenBank/DDBJ whole genome shotgun (WGS) entry which is preliminary data.</text>
</comment>
<dbReference type="EMBL" id="VMNX01000195">
    <property type="protein sequence ID" value="MPY53464.1"/>
    <property type="molecule type" value="Genomic_DNA"/>
</dbReference>
<protein>
    <submittedName>
        <fullName evidence="1">Uncharacterized protein</fullName>
    </submittedName>
</protein>
<evidence type="ECO:0000313" key="2">
    <source>
        <dbReference type="Proteomes" id="UP000373149"/>
    </source>
</evidence>
<proteinExistence type="predicted"/>
<accession>A0A5N8X379</accession>
<sequence length="146" mass="15893">MADVVDCVWCQSIVRSPDAGEWFLGGYQAASPRLAVRWLRGQAARLANALDPQPGCGSLPHGCLREVSANAPNPGRIFREWAEDFPHQEKQMQTLAGGHLVSINAGGPDRIFGLSGTDVFYSLSARPVSVTFVTNWRLRTPRFAAA</sequence>
<organism evidence="1 2">
    <name type="scientific">Streptomyces acidicola</name>
    <dbReference type="NCBI Taxonomy" id="2596892"/>
    <lineage>
        <taxon>Bacteria</taxon>
        <taxon>Bacillati</taxon>
        <taxon>Actinomycetota</taxon>
        <taxon>Actinomycetes</taxon>
        <taxon>Kitasatosporales</taxon>
        <taxon>Streptomycetaceae</taxon>
        <taxon>Streptomyces</taxon>
    </lineage>
</organism>
<evidence type="ECO:0000313" key="1">
    <source>
        <dbReference type="EMBL" id="MPY53464.1"/>
    </source>
</evidence>
<dbReference type="AlphaFoldDB" id="A0A5N8X379"/>